<evidence type="ECO:0000256" key="1">
    <source>
        <dbReference type="ARBA" id="ARBA00022908"/>
    </source>
</evidence>
<dbReference type="Gene3D" id="1.10.150.130">
    <property type="match status" value="1"/>
</dbReference>
<dbReference type="PANTHER" id="PTHR30349">
    <property type="entry name" value="PHAGE INTEGRASE-RELATED"/>
    <property type="match status" value="1"/>
</dbReference>
<dbReference type="Gene3D" id="1.10.443.10">
    <property type="entry name" value="Intergrase catalytic core"/>
    <property type="match status" value="1"/>
</dbReference>
<dbReference type="PROSITE" id="PS51900">
    <property type="entry name" value="CB"/>
    <property type="match status" value="1"/>
</dbReference>
<evidence type="ECO:0000256" key="2">
    <source>
        <dbReference type="ARBA" id="ARBA00023125"/>
    </source>
</evidence>
<accession>A0A7K1LHV2</accession>
<dbReference type="GO" id="GO:0006310">
    <property type="term" value="P:DNA recombination"/>
    <property type="evidence" value="ECO:0007669"/>
    <property type="project" value="UniProtKB-KW"/>
</dbReference>
<keyword evidence="3" id="KW-0233">DNA recombination</keyword>
<evidence type="ECO:0000256" key="3">
    <source>
        <dbReference type="ARBA" id="ARBA00023172"/>
    </source>
</evidence>
<dbReference type="InterPro" id="IPR013762">
    <property type="entry name" value="Integrase-like_cat_sf"/>
</dbReference>
<dbReference type="InterPro" id="IPR050090">
    <property type="entry name" value="Tyrosine_recombinase_XerCD"/>
</dbReference>
<keyword evidence="1" id="KW-0229">DNA integration</keyword>
<reference evidence="7 8" key="1">
    <citation type="submission" date="2019-12" db="EMBL/GenBank/DDBJ databases">
        <authorList>
            <person name="Li J."/>
            <person name="Shi Y."/>
            <person name="Xu G."/>
            <person name="Xiao D."/>
            <person name="Ran X."/>
        </authorList>
    </citation>
    <scope>NUCLEOTIDE SEQUENCE [LARGE SCALE GENOMIC DNA]</scope>
    <source>
        <strain evidence="7 8">JCM 15915</strain>
    </source>
</reference>
<dbReference type="RefSeq" id="WP_129315495.1">
    <property type="nucleotide sequence ID" value="NZ_NOIQ01000008.1"/>
</dbReference>
<dbReference type="PANTHER" id="PTHR30349:SF91">
    <property type="entry name" value="INTA PROTEIN"/>
    <property type="match status" value="1"/>
</dbReference>
<proteinExistence type="predicted"/>
<comment type="caution">
    <text evidence="7">The sequence shown here is derived from an EMBL/GenBank/DDBJ whole genome shotgun (WGS) entry which is preliminary data.</text>
</comment>
<sequence>MSPKKRDDGDGSIFRRKDGKWVGQFTSGWTATGRRRYKTVTGRTRTDAKNKLKTAIAAGQDGLVADNPYLHEWLDYWLKHIAKPNLEPGTWNAYRSQVNNINDTLGRVRLEDLRPEHIEKLHRNLDRAPATVLKAHRVLSRALKVAEQRGKISRNPATLVDAPTIRQYEVTPLTADDARAILRIAEGRRNAPRWTVALSLGLRQGEALGLRWEDIDLDAGTLTVRHALKRSFDGTGSVLGEPKTKRSKRTILMPRSLQQAMRRHRTAQGQERLRYGPGWTGDPRGDFVFTTPKGTAVSHQPDYAEWKKILDLAGVPSARLHDARHTAATLMMVQGVPPRVVMEILGHSTIQLTMNTYSHVVPELSEAAAEAMDRALG</sequence>
<feature type="domain" description="Tyr recombinase" evidence="5">
    <location>
        <begin position="168"/>
        <end position="370"/>
    </location>
</feature>
<organism evidence="7 8">
    <name type="scientific">Rothia koreensis</name>
    <dbReference type="NCBI Taxonomy" id="592378"/>
    <lineage>
        <taxon>Bacteria</taxon>
        <taxon>Bacillati</taxon>
        <taxon>Actinomycetota</taxon>
        <taxon>Actinomycetes</taxon>
        <taxon>Micrococcales</taxon>
        <taxon>Micrococcaceae</taxon>
        <taxon>Rothia</taxon>
    </lineage>
</organism>
<name>A0A7K1LHV2_9MICC</name>
<dbReference type="InterPro" id="IPR010998">
    <property type="entry name" value="Integrase_recombinase_N"/>
</dbReference>
<dbReference type="CDD" id="cd01189">
    <property type="entry name" value="INT_ICEBs1_C_like"/>
    <property type="match status" value="1"/>
</dbReference>
<dbReference type="EMBL" id="WOGT01000002">
    <property type="protein sequence ID" value="MUN54738.1"/>
    <property type="molecule type" value="Genomic_DNA"/>
</dbReference>
<dbReference type="InterPro" id="IPR002104">
    <property type="entry name" value="Integrase_catalytic"/>
</dbReference>
<dbReference type="InterPro" id="IPR044068">
    <property type="entry name" value="CB"/>
</dbReference>
<dbReference type="InterPro" id="IPR004107">
    <property type="entry name" value="Integrase_SAM-like_N"/>
</dbReference>
<keyword evidence="2 4" id="KW-0238">DNA-binding</keyword>
<evidence type="ECO:0000256" key="4">
    <source>
        <dbReference type="PROSITE-ProRule" id="PRU01248"/>
    </source>
</evidence>
<feature type="domain" description="Core-binding (CB)" evidence="6">
    <location>
        <begin position="68"/>
        <end position="147"/>
    </location>
</feature>
<dbReference type="Pfam" id="PF14659">
    <property type="entry name" value="Phage_int_SAM_3"/>
    <property type="match status" value="1"/>
</dbReference>
<dbReference type="GO" id="GO:0003677">
    <property type="term" value="F:DNA binding"/>
    <property type="evidence" value="ECO:0007669"/>
    <property type="project" value="UniProtKB-UniRule"/>
</dbReference>
<keyword evidence="8" id="KW-1185">Reference proteome</keyword>
<dbReference type="SUPFAM" id="SSF56349">
    <property type="entry name" value="DNA breaking-rejoining enzymes"/>
    <property type="match status" value="1"/>
</dbReference>
<dbReference type="Pfam" id="PF00589">
    <property type="entry name" value="Phage_integrase"/>
    <property type="match status" value="1"/>
</dbReference>
<dbReference type="AlphaFoldDB" id="A0A7K1LHV2"/>
<dbReference type="GO" id="GO:0015074">
    <property type="term" value="P:DNA integration"/>
    <property type="evidence" value="ECO:0007669"/>
    <property type="project" value="UniProtKB-KW"/>
</dbReference>
<protein>
    <submittedName>
        <fullName evidence="7">Tyrosine-type recombinase/integrase</fullName>
    </submittedName>
</protein>
<evidence type="ECO:0000259" key="5">
    <source>
        <dbReference type="PROSITE" id="PS51898"/>
    </source>
</evidence>
<evidence type="ECO:0000313" key="8">
    <source>
        <dbReference type="Proteomes" id="UP000462152"/>
    </source>
</evidence>
<dbReference type="Proteomes" id="UP000462152">
    <property type="component" value="Unassembled WGS sequence"/>
</dbReference>
<evidence type="ECO:0000313" key="7">
    <source>
        <dbReference type="EMBL" id="MUN54738.1"/>
    </source>
</evidence>
<dbReference type="OrthoDB" id="1822491at2"/>
<evidence type="ECO:0000259" key="6">
    <source>
        <dbReference type="PROSITE" id="PS51900"/>
    </source>
</evidence>
<dbReference type="InterPro" id="IPR011010">
    <property type="entry name" value="DNA_brk_join_enz"/>
</dbReference>
<gene>
    <name evidence="7" type="ORF">GMA10_05865</name>
</gene>
<dbReference type="PROSITE" id="PS51898">
    <property type="entry name" value="TYR_RECOMBINASE"/>
    <property type="match status" value="1"/>
</dbReference>